<dbReference type="PANTHER" id="PTHR45947">
    <property type="entry name" value="SULFOQUINOVOSYL TRANSFERASE SQD2"/>
    <property type="match status" value="1"/>
</dbReference>
<protein>
    <submittedName>
        <fullName evidence="5">Glycosyltransferase involved in cell wall bisynthesis</fullName>
    </submittedName>
</protein>
<keyword evidence="1" id="KW-0328">Glycosyltransferase</keyword>
<keyword evidence="2 5" id="KW-0808">Transferase</keyword>
<organism evidence="5 6">
    <name type="scientific">Parafrankia irregularis</name>
    <dbReference type="NCBI Taxonomy" id="795642"/>
    <lineage>
        <taxon>Bacteria</taxon>
        <taxon>Bacillati</taxon>
        <taxon>Actinomycetota</taxon>
        <taxon>Actinomycetes</taxon>
        <taxon>Frankiales</taxon>
        <taxon>Frankiaceae</taxon>
        <taxon>Parafrankia</taxon>
    </lineage>
</organism>
<evidence type="ECO:0000313" key="5">
    <source>
        <dbReference type="EMBL" id="CUU59083.1"/>
    </source>
</evidence>
<dbReference type="PANTHER" id="PTHR45947:SF3">
    <property type="entry name" value="SULFOQUINOVOSYL TRANSFERASE SQD2"/>
    <property type="match status" value="1"/>
</dbReference>
<dbReference type="AlphaFoldDB" id="A0A0S4QTL1"/>
<evidence type="ECO:0000259" key="3">
    <source>
        <dbReference type="Pfam" id="PF00534"/>
    </source>
</evidence>
<dbReference type="GO" id="GO:1901137">
    <property type="term" value="P:carbohydrate derivative biosynthetic process"/>
    <property type="evidence" value="ECO:0007669"/>
    <property type="project" value="UniProtKB-ARBA"/>
</dbReference>
<reference evidence="6" key="1">
    <citation type="submission" date="2015-11" db="EMBL/GenBank/DDBJ databases">
        <authorList>
            <person name="Varghese N."/>
        </authorList>
    </citation>
    <scope>NUCLEOTIDE SEQUENCE [LARGE SCALE GENOMIC DNA]</scope>
    <source>
        <strain evidence="6">DSM 45899</strain>
    </source>
</reference>
<sequence length="422" mass="45831">MGVLAVAEPVTGGSLKVLFLCEQYPPIVWDGAGIYTAVIAGALAALGHEVHVLCAQGHRIVDEIHDGVRVHRRPLLRVPVTRMLGRYGRVIAGRHHPRDSLSLRASLAASYAFWLRRLGLRPDVIETQDGDSRGLIRILGHRHPLVIHLHCPTMLPPRLSGEKLSWKGRVADRVDRAVVAWADAVTAPSELMVTTLREFGWLTDRPVEVIPNPFDATCWRSVAPPRETEPVIAVVGRIEREKGVNILLDAVAKLRADGLEAQIVLAGTSAGLIGGIPTRAWLARRAEQLDVPCTFTGHVPLSDLAEIYGRARVVAVPSRFESMSMAAIEAMASGRPVVATARTGIAPYLERHGAGAVVPPDDPEALAAALRPLLVDPELAVTVGARGRAAVADFEPRAVAMRRERVYRRAISRFEIRRGTSP</sequence>
<dbReference type="InterPro" id="IPR028098">
    <property type="entry name" value="Glyco_trans_4-like_N"/>
</dbReference>
<evidence type="ECO:0000256" key="1">
    <source>
        <dbReference type="ARBA" id="ARBA00022676"/>
    </source>
</evidence>
<dbReference type="Gene3D" id="3.40.50.2000">
    <property type="entry name" value="Glycogen Phosphorylase B"/>
    <property type="match status" value="2"/>
</dbReference>
<dbReference type="Pfam" id="PF00534">
    <property type="entry name" value="Glycos_transf_1"/>
    <property type="match status" value="1"/>
</dbReference>
<dbReference type="GO" id="GO:0016757">
    <property type="term" value="F:glycosyltransferase activity"/>
    <property type="evidence" value="ECO:0007669"/>
    <property type="project" value="UniProtKB-KW"/>
</dbReference>
<dbReference type="SUPFAM" id="SSF53756">
    <property type="entry name" value="UDP-Glycosyltransferase/glycogen phosphorylase"/>
    <property type="match status" value="1"/>
</dbReference>
<evidence type="ECO:0000259" key="4">
    <source>
        <dbReference type="Pfam" id="PF13579"/>
    </source>
</evidence>
<dbReference type="CDD" id="cd03801">
    <property type="entry name" value="GT4_PimA-like"/>
    <property type="match status" value="1"/>
</dbReference>
<feature type="domain" description="Glycosyl transferase family 1" evidence="3">
    <location>
        <begin position="220"/>
        <end position="388"/>
    </location>
</feature>
<evidence type="ECO:0000313" key="6">
    <source>
        <dbReference type="Proteomes" id="UP000198802"/>
    </source>
</evidence>
<name>A0A0S4QTL1_9ACTN</name>
<dbReference type="InterPro" id="IPR050194">
    <property type="entry name" value="Glycosyltransferase_grp1"/>
</dbReference>
<dbReference type="InterPro" id="IPR001296">
    <property type="entry name" value="Glyco_trans_1"/>
</dbReference>
<accession>A0A0S4QTL1</accession>
<gene>
    <name evidence="5" type="ORF">Ga0074812_124108</name>
</gene>
<proteinExistence type="predicted"/>
<feature type="domain" description="Glycosyltransferase subfamily 4-like N-terminal" evidence="4">
    <location>
        <begin position="31"/>
        <end position="212"/>
    </location>
</feature>
<dbReference type="Pfam" id="PF13579">
    <property type="entry name" value="Glyco_trans_4_4"/>
    <property type="match status" value="1"/>
</dbReference>
<keyword evidence="6" id="KW-1185">Reference proteome</keyword>
<dbReference type="EMBL" id="FAOZ01000024">
    <property type="protein sequence ID" value="CUU59083.1"/>
    <property type="molecule type" value="Genomic_DNA"/>
</dbReference>
<dbReference type="Proteomes" id="UP000198802">
    <property type="component" value="Unassembled WGS sequence"/>
</dbReference>
<evidence type="ECO:0000256" key="2">
    <source>
        <dbReference type="ARBA" id="ARBA00022679"/>
    </source>
</evidence>